<keyword evidence="2" id="KW-1185">Reference proteome</keyword>
<evidence type="ECO:0000313" key="2">
    <source>
        <dbReference type="Proteomes" id="UP000500961"/>
    </source>
</evidence>
<reference evidence="1 2" key="1">
    <citation type="submission" date="2019-07" db="EMBL/GenBank/DDBJ databases">
        <title>Thalassofilum flectens gen. nov., sp. nov., a novel moderate thermophilic anaerobe from a shallow sea hot spring in Kunashir Island (Russia), representing a new family in the order Bacteroidales, and proposal of Thalassofilacea fam. nov.</title>
        <authorList>
            <person name="Kochetkova T.V."/>
            <person name="Podosokorskaya O.A."/>
            <person name="Novikov A."/>
            <person name="Elcheninov A.G."/>
            <person name="Toshchakov S.V."/>
            <person name="Kublanov I.V."/>
        </authorList>
    </citation>
    <scope>NUCLEOTIDE SEQUENCE [LARGE SCALE GENOMIC DNA]</scope>
    <source>
        <strain evidence="1 2">38-H</strain>
    </source>
</reference>
<name>A0A7D4BD60_9BACT</name>
<protein>
    <submittedName>
        <fullName evidence="1">Uncharacterized protein</fullName>
    </submittedName>
</protein>
<dbReference type="EMBL" id="CP041345">
    <property type="protein sequence ID" value="QKG79423.1"/>
    <property type="molecule type" value="Genomic_DNA"/>
</dbReference>
<organism evidence="1 2">
    <name type="scientific">Tenuifilum thalassicum</name>
    <dbReference type="NCBI Taxonomy" id="2590900"/>
    <lineage>
        <taxon>Bacteria</taxon>
        <taxon>Pseudomonadati</taxon>
        <taxon>Bacteroidota</taxon>
        <taxon>Bacteroidia</taxon>
        <taxon>Bacteroidales</taxon>
        <taxon>Tenuifilaceae</taxon>
        <taxon>Tenuifilum</taxon>
    </lineage>
</organism>
<dbReference type="RefSeq" id="WP_173073140.1">
    <property type="nucleotide sequence ID" value="NZ_CP041345.1"/>
</dbReference>
<gene>
    <name evidence="1" type="ORF">FHG85_03800</name>
</gene>
<proteinExistence type="predicted"/>
<sequence length="236" mass="26635">MALNYLTSKNSNEYTKGASNLWMSLLLFFGLLFLSFSTISQTVTSAVSINRFVTEVEFINEHSILLTTNIMLISTQSNVNDVLSFRIPKGEELRVRKSKLRVTDSKGNVIWKGSVNKKIENGSIALSGIKGIKPAVSFPLTVEWETSILIYAVNEEFTWPSINEKEMPIRYLGFRVFADDNILKTIQTNIPESSPLMDQSTGLRGLVWELYGYENNKAVQNAQPIENPFVKINIEN</sequence>
<accession>A0A7D4BD60</accession>
<dbReference type="AlphaFoldDB" id="A0A7D4BD60"/>
<dbReference type="Proteomes" id="UP000500961">
    <property type="component" value="Chromosome"/>
</dbReference>
<evidence type="ECO:0000313" key="1">
    <source>
        <dbReference type="EMBL" id="QKG79423.1"/>
    </source>
</evidence>
<dbReference type="KEGG" id="ttz:FHG85_03800"/>